<evidence type="ECO:0000313" key="3">
    <source>
        <dbReference type="Proteomes" id="UP000198870"/>
    </source>
</evidence>
<feature type="compositionally biased region" description="Pro residues" evidence="1">
    <location>
        <begin position="266"/>
        <end position="276"/>
    </location>
</feature>
<evidence type="ECO:0000256" key="1">
    <source>
        <dbReference type="SAM" id="MobiDB-lite"/>
    </source>
</evidence>
<feature type="compositionally biased region" description="Basic and acidic residues" evidence="1">
    <location>
        <begin position="187"/>
        <end position="207"/>
    </location>
</feature>
<dbReference type="EMBL" id="FMUX01000024">
    <property type="protein sequence ID" value="SCY82293.1"/>
    <property type="molecule type" value="Genomic_DNA"/>
</dbReference>
<protein>
    <submittedName>
        <fullName evidence="2">Uncharacterized protein</fullName>
    </submittedName>
</protein>
<feature type="region of interest" description="Disordered" evidence="1">
    <location>
        <begin position="80"/>
        <end position="317"/>
    </location>
</feature>
<reference evidence="2 3" key="1">
    <citation type="submission" date="2016-10" db="EMBL/GenBank/DDBJ databases">
        <authorList>
            <person name="de Groot N.N."/>
        </authorList>
    </citation>
    <scope>NUCLEOTIDE SEQUENCE [LARGE SCALE GENOMIC DNA]</scope>
    <source>
        <strain evidence="2 3">AA1</strain>
    </source>
</reference>
<feature type="region of interest" description="Disordered" evidence="1">
    <location>
        <begin position="1"/>
        <end position="48"/>
    </location>
</feature>
<dbReference type="Proteomes" id="UP000198870">
    <property type="component" value="Unassembled WGS sequence"/>
</dbReference>
<feature type="compositionally biased region" description="Basic residues" evidence="1">
    <location>
        <begin position="384"/>
        <end position="400"/>
    </location>
</feature>
<gene>
    <name evidence="2" type="ORF">SAMN05216233_12417</name>
</gene>
<proteinExistence type="predicted"/>
<feature type="compositionally biased region" description="Basic and acidic residues" evidence="1">
    <location>
        <begin position="134"/>
        <end position="145"/>
    </location>
</feature>
<accession>A0A1G5J1Q1</accession>
<feature type="compositionally biased region" description="Polar residues" evidence="1">
    <location>
        <begin position="221"/>
        <end position="235"/>
    </location>
</feature>
<feature type="region of interest" description="Disordered" evidence="1">
    <location>
        <begin position="329"/>
        <end position="360"/>
    </location>
</feature>
<feature type="region of interest" description="Disordered" evidence="1">
    <location>
        <begin position="373"/>
        <end position="400"/>
    </location>
</feature>
<name>A0A1G5J1Q1_9BACT</name>
<feature type="compositionally biased region" description="Basic and acidic residues" evidence="1">
    <location>
        <begin position="254"/>
        <end position="264"/>
    </location>
</feature>
<sequence>MQAEVQNKTRSTSPAPQHAKPSAPRVHALLGLPDPTLPKTEGHVATPPGAFRYAADLESPRWPESELSAPFQDLTDTCRHLPTEIPAGKPGVFKQEGTSPLLEKSAPPLGLKSVGAESPRHLDRIPPGASGDTTRSDAPEHHPGIEGDDTPPAPDGPHWKTASSPHERTSADKFSMPCPDTVTLSDHGQEPPRTESEQSPRPAEKPPEAMPQPERKRATHHSTTQSIEPTSSATDNGHLPWPGDRSPKQGKSVPMREKVTDDGPRGPVPSPRPSPQMAPDTNAAGTPKGLSCPSGHGEGGELSPHPPSPVPATIIENEDPMDRLRQLFPGLTSARNETPAPAPDDPVPHEPETLPETPAVPQPVTQIVMVQPPAARQGPGRAAPWHRSHGARRALLKLIR</sequence>
<feature type="compositionally biased region" description="Polar residues" evidence="1">
    <location>
        <begin position="1"/>
        <end position="15"/>
    </location>
</feature>
<feature type="compositionally biased region" description="Low complexity" evidence="1">
    <location>
        <begin position="373"/>
        <end position="383"/>
    </location>
</feature>
<dbReference type="STRING" id="419481.SAMN05216233_12417"/>
<evidence type="ECO:0000313" key="2">
    <source>
        <dbReference type="EMBL" id="SCY82293.1"/>
    </source>
</evidence>
<organism evidence="2 3">
    <name type="scientific">Desulfoluna spongiiphila</name>
    <dbReference type="NCBI Taxonomy" id="419481"/>
    <lineage>
        <taxon>Bacteria</taxon>
        <taxon>Pseudomonadati</taxon>
        <taxon>Thermodesulfobacteriota</taxon>
        <taxon>Desulfobacteria</taxon>
        <taxon>Desulfobacterales</taxon>
        <taxon>Desulfolunaceae</taxon>
        <taxon>Desulfoluna</taxon>
    </lineage>
</organism>
<dbReference type="AlphaFoldDB" id="A0A1G5J1Q1"/>
<keyword evidence="3" id="KW-1185">Reference proteome</keyword>